<dbReference type="RefSeq" id="WP_170107013.1">
    <property type="nucleotide sequence ID" value="NZ_QAON01000026.1"/>
</dbReference>
<sequence length="151" mass="17583">MSLFGLMYISRTVNTLTPTQLQSLVARAQHKNQALNITGMLLTSDGYFFQLLEGEEAAVTRLYQTIVQDPRHTDLTLLFNEPMDKRFCPTWNMLLLMNTQISPQQTQDKITSLLAMAKKKYLQKEQLISDLFCRFMTLRQLDVFNQTENRQ</sequence>
<dbReference type="GO" id="GO:0071949">
    <property type="term" value="F:FAD binding"/>
    <property type="evidence" value="ECO:0007669"/>
    <property type="project" value="InterPro"/>
</dbReference>
<dbReference type="Gene3D" id="3.30.70.100">
    <property type="match status" value="1"/>
</dbReference>
<accession>A0A2T5IT13</accession>
<gene>
    <name evidence="2" type="ORF">C8N29_12614</name>
</gene>
<organism evidence="2 3">
    <name type="scientific">Agitococcus lubricus</name>
    <dbReference type="NCBI Taxonomy" id="1077255"/>
    <lineage>
        <taxon>Bacteria</taxon>
        <taxon>Pseudomonadati</taxon>
        <taxon>Pseudomonadota</taxon>
        <taxon>Gammaproteobacteria</taxon>
        <taxon>Moraxellales</taxon>
        <taxon>Moraxellaceae</taxon>
        <taxon>Agitococcus</taxon>
    </lineage>
</organism>
<evidence type="ECO:0000313" key="2">
    <source>
        <dbReference type="EMBL" id="PTQ86956.1"/>
    </source>
</evidence>
<dbReference type="EMBL" id="QAON01000026">
    <property type="protein sequence ID" value="PTQ86956.1"/>
    <property type="molecule type" value="Genomic_DNA"/>
</dbReference>
<reference evidence="2 3" key="1">
    <citation type="submission" date="2018-04" db="EMBL/GenBank/DDBJ databases">
        <title>Genomic Encyclopedia of Archaeal and Bacterial Type Strains, Phase II (KMG-II): from individual species to whole genera.</title>
        <authorList>
            <person name="Goeker M."/>
        </authorList>
    </citation>
    <scope>NUCLEOTIDE SEQUENCE [LARGE SCALE GENOMIC DNA]</scope>
    <source>
        <strain evidence="2 3">DSM 5822</strain>
    </source>
</reference>
<dbReference type="SUPFAM" id="SSF54975">
    <property type="entry name" value="Acylphosphatase/BLUF domain-like"/>
    <property type="match status" value="1"/>
</dbReference>
<dbReference type="Pfam" id="PF04940">
    <property type="entry name" value="BLUF"/>
    <property type="match status" value="1"/>
</dbReference>
<dbReference type="SMART" id="SM01034">
    <property type="entry name" value="BLUF"/>
    <property type="match status" value="1"/>
</dbReference>
<dbReference type="Proteomes" id="UP000244223">
    <property type="component" value="Unassembled WGS sequence"/>
</dbReference>
<name>A0A2T5IT13_9GAMM</name>
<evidence type="ECO:0000259" key="1">
    <source>
        <dbReference type="PROSITE" id="PS50925"/>
    </source>
</evidence>
<protein>
    <submittedName>
        <fullName evidence="2">FAD-dependent sensor of blue light</fullName>
    </submittedName>
</protein>
<evidence type="ECO:0000313" key="3">
    <source>
        <dbReference type="Proteomes" id="UP000244223"/>
    </source>
</evidence>
<dbReference type="AlphaFoldDB" id="A0A2T5IT13"/>
<dbReference type="PROSITE" id="PS50925">
    <property type="entry name" value="BLUF"/>
    <property type="match status" value="1"/>
</dbReference>
<keyword evidence="3" id="KW-1185">Reference proteome</keyword>
<dbReference type="InterPro" id="IPR007024">
    <property type="entry name" value="BLUF_domain"/>
</dbReference>
<dbReference type="InterPro" id="IPR036046">
    <property type="entry name" value="Acylphosphatase-like_dom_sf"/>
</dbReference>
<dbReference type="GO" id="GO:0009882">
    <property type="term" value="F:blue light photoreceptor activity"/>
    <property type="evidence" value="ECO:0007669"/>
    <property type="project" value="InterPro"/>
</dbReference>
<feature type="domain" description="BLUF" evidence="1">
    <location>
        <begin position="3"/>
        <end position="94"/>
    </location>
</feature>
<comment type="caution">
    <text evidence="2">The sequence shown here is derived from an EMBL/GenBank/DDBJ whole genome shotgun (WGS) entry which is preliminary data.</text>
</comment>
<proteinExistence type="predicted"/>